<dbReference type="Pfam" id="PF00656">
    <property type="entry name" value="Peptidase_C14"/>
    <property type="match status" value="1"/>
</dbReference>
<dbReference type="PANTHER" id="PTHR22576">
    <property type="entry name" value="MUCOSA ASSOCIATED LYMPHOID TISSUE LYMPHOMA TRANSLOCATION PROTEIN 1/PARACASPASE"/>
    <property type="match status" value="1"/>
</dbReference>
<reference evidence="2" key="1">
    <citation type="submission" date="2021-12" db="EMBL/GenBank/DDBJ databases">
        <authorList>
            <person name="Martin H S."/>
        </authorList>
    </citation>
    <scope>NUCLEOTIDE SEQUENCE</scope>
</reference>
<dbReference type="InterPro" id="IPR029030">
    <property type="entry name" value="Caspase-like_dom_sf"/>
</dbReference>
<accession>A0A8J9Y4Z9</accession>
<dbReference type="GO" id="GO:0006508">
    <property type="term" value="P:proteolysis"/>
    <property type="evidence" value="ECO:0007669"/>
    <property type="project" value="InterPro"/>
</dbReference>
<keyword evidence="3" id="KW-1185">Reference proteome</keyword>
<dbReference type="InterPro" id="IPR011600">
    <property type="entry name" value="Pept_C14_caspase"/>
</dbReference>
<evidence type="ECO:0000313" key="2">
    <source>
        <dbReference type="EMBL" id="CAH0714971.1"/>
    </source>
</evidence>
<organism evidence="2 3">
    <name type="scientific">Brenthis ino</name>
    <name type="common">lesser marbled fritillary</name>
    <dbReference type="NCBI Taxonomy" id="405034"/>
    <lineage>
        <taxon>Eukaryota</taxon>
        <taxon>Metazoa</taxon>
        <taxon>Ecdysozoa</taxon>
        <taxon>Arthropoda</taxon>
        <taxon>Hexapoda</taxon>
        <taxon>Insecta</taxon>
        <taxon>Pterygota</taxon>
        <taxon>Neoptera</taxon>
        <taxon>Endopterygota</taxon>
        <taxon>Lepidoptera</taxon>
        <taxon>Glossata</taxon>
        <taxon>Ditrysia</taxon>
        <taxon>Papilionoidea</taxon>
        <taxon>Nymphalidae</taxon>
        <taxon>Heliconiinae</taxon>
        <taxon>Argynnini</taxon>
        <taxon>Brenthis</taxon>
    </lineage>
</organism>
<name>A0A8J9Y4Z9_9NEOP</name>
<dbReference type="Gene3D" id="3.40.50.1460">
    <property type="match status" value="1"/>
</dbReference>
<sequence length="368" mass="41938">MSLLQKLSYKEYKYALEFSVELCEIIAKLADLNISFKESKIPGELLIKYLDRRGCSLQEYKKILNAAQNTKTIITYYQPQSKVAILIANEKYIHLSKLATPCIDCETLASNLRNLGFIVVLIKNTKSATLKEILSCIISKIHEDSYCLIFYAGHGCELLNTKCILGTDCPVENIDCSHCVTENWILREIAKCKPELCLFIMDMCRINLDRNTNPTIFKDMYDLENYTIHSNLIIVYSTQSSHSAYEVLQIECSTTIDNNITYELKTGDTDRIVPGASQYTNALCAKLEDNLDINTLLDKVHEDVENSFKKQKPIKVQCGVSKRSLYDPVKGDNNQLHLKLKEILEGSNKENCEVLNHHINEKICINLK</sequence>
<feature type="domain" description="Peptidase C14 caspase" evidence="1">
    <location>
        <begin position="82"/>
        <end position="317"/>
    </location>
</feature>
<evidence type="ECO:0000259" key="1">
    <source>
        <dbReference type="Pfam" id="PF00656"/>
    </source>
</evidence>
<dbReference type="PANTHER" id="PTHR22576:SF37">
    <property type="entry name" value="MUCOSA-ASSOCIATED LYMPHOID TISSUE LYMPHOMA TRANSLOCATION PROTEIN 1"/>
    <property type="match status" value="1"/>
</dbReference>
<dbReference type="InterPro" id="IPR052039">
    <property type="entry name" value="Caspase-related_regulators"/>
</dbReference>
<dbReference type="GO" id="GO:0004197">
    <property type="term" value="F:cysteine-type endopeptidase activity"/>
    <property type="evidence" value="ECO:0007669"/>
    <property type="project" value="InterPro"/>
</dbReference>
<proteinExistence type="predicted"/>
<dbReference type="EMBL" id="OV170230">
    <property type="protein sequence ID" value="CAH0714971.1"/>
    <property type="molecule type" value="Genomic_DNA"/>
</dbReference>
<evidence type="ECO:0000313" key="3">
    <source>
        <dbReference type="Proteomes" id="UP000838878"/>
    </source>
</evidence>
<gene>
    <name evidence="2" type="ORF">BINO364_LOCUS1965</name>
</gene>
<dbReference type="OrthoDB" id="417046at2759"/>
<dbReference type="Proteomes" id="UP000838878">
    <property type="component" value="Chromosome 10"/>
</dbReference>
<dbReference type="SUPFAM" id="SSF52129">
    <property type="entry name" value="Caspase-like"/>
    <property type="match status" value="1"/>
</dbReference>
<protein>
    <recommendedName>
        <fullName evidence="1">Peptidase C14 caspase domain-containing protein</fullName>
    </recommendedName>
</protein>
<dbReference type="AlphaFoldDB" id="A0A8J9Y4Z9"/>
<feature type="non-terminal residue" evidence="2">
    <location>
        <position position="368"/>
    </location>
</feature>